<accession>A0A383CUV7</accession>
<reference evidence="1" key="1">
    <citation type="submission" date="2018-05" db="EMBL/GenBank/DDBJ databases">
        <authorList>
            <person name="Lanie J.A."/>
            <person name="Ng W.-L."/>
            <person name="Kazmierczak K.M."/>
            <person name="Andrzejewski T.M."/>
            <person name="Davidsen T.M."/>
            <person name="Wayne K.J."/>
            <person name="Tettelin H."/>
            <person name="Glass J.I."/>
            <person name="Rusch D."/>
            <person name="Podicherti R."/>
            <person name="Tsui H.-C.T."/>
            <person name="Winkler M.E."/>
        </authorList>
    </citation>
    <scope>NUCLEOTIDE SEQUENCE</scope>
</reference>
<evidence type="ECO:0000313" key="1">
    <source>
        <dbReference type="EMBL" id="SVE35675.1"/>
    </source>
</evidence>
<feature type="non-terminal residue" evidence="1">
    <location>
        <position position="1"/>
    </location>
</feature>
<dbReference type="EMBL" id="UINC01211679">
    <property type="protein sequence ID" value="SVE35675.1"/>
    <property type="molecule type" value="Genomic_DNA"/>
</dbReference>
<sequence>TEYFRLEVENHLDSDAVRGLELFLHEACGMEAAVEWVRLN</sequence>
<organism evidence="1">
    <name type="scientific">marine metagenome</name>
    <dbReference type="NCBI Taxonomy" id="408172"/>
    <lineage>
        <taxon>unclassified sequences</taxon>
        <taxon>metagenomes</taxon>
        <taxon>ecological metagenomes</taxon>
    </lineage>
</organism>
<gene>
    <name evidence="1" type="ORF">METZ01_LOCUS488529</name>
</gene>
<protein>
    <submittedName>
        <fullName evidence="1">Uncharacterized protein</fullName>
    </submittedName>
</protein>
<name>A0A383CUV7_9ZZZZ</name>
<proteinExistence type="predicted"/>
<dbReference type="AlphaFoldDB" id="A0A383CUV7"/>